<keyword evidence="5" id="KW-0966">Cell projection</keyword>
<evidence type="ECO:0000256" key="1">
    <source>
        <dbReference type="ARBA" id="ARBA00004138"/>
    </source>
</evidence>
<keyword evidence="4" id="KW-0206">Cytoskeleton</keyword>
<dbReference type="eggNOG" id="ENOG502QYQR">
    <property type="taxonomic scope" value="Eukaryota"/>
</dbReference>
<dbReference type="STRING" id="35128.B5YP57"/>
<evidence type="ECO:0000313" key="9">
    <source>
        <dbReference type="Proteomes" id="UP000001449"/>
    </source>
</evidence>
<dbReference type="InterPro" id="IPR052102">
    <property type="entry name" value="Enkurin_domain-protein"/>
</dbReference>
<feature type="region of interest" description="Disordered" evidence="6">
    <location>
        <begin position="169"/>
        <end position="192"/>
    </location>
</feature>
<dbReference type="GO" id="GO:0005929">
    <property type="term" value="C:cilium"/>
    <property type="evidence" value="ECO:0007669"/>
    <property type="project" value="UniProtKB-SubCell"/>
</dbReference>
<gene>
    <name evidence="8" type="ORF">THAPS_6663</name>
</gene>
<evidence type="ECO:0000313" key="8">
    <source>
        <dbReference type="EMBL" id="ACI64400.1"/>
    </source>
</evidence>
<comment type="subcellular location">
    <subcellularLocation>
        <location evidence="1">Cell projection</location>
        <location evidence="1">Cilium</location>
    </subcellularLocation>
    <subcellularLocation>
        <location evidence="2">Cytoplasm</location>
        <location evidence="2">Cytoskeleton</location>
    </subcellularLocation>
</comment>
<dbReference type="Pfam" id="PF13864">
    <property type="entry name" value="Enkurin"/>
    <property type="match status" value="1"/>
</dbReference>
<evidence type="ECO:0000259" key="7">
    <source>
        <dbReference type="PROSITE" id="PS51665"/>
    </source>
</evidence>
<dbReference type="InterPro" id="IPR027012">
    <property type="entry name" value="Enkurin_dom"/>
</dbReference>
<dbReference type="GO" id="GO:0005881">
    <property type="term" value="C:cytoplasmic microtubule"/>
    <property type="evidence" value="ECO:0000318"/>
    <property type="project" value="GO_Central"/>
</dbReference>
<dbReference type="PANTHER" id="PTHR21490">
    <property type="entry name" value="ENKURIN-RELATED"/>
    <property type="match status" value="1"/>
</dbReference>
<proteinExistence type="predicted"/>
<organism evidence="8 9">
    <name type="scientific">Thalassiosira pseudonana</name>
    <name type="common">Marine diatom</name>
    <name type="synonym">Cyclotella nana</name>
    <dbReference type="NCBI Taxonomy" id="35128"/>
    <lineage>
        <taxon>Eukaryota</taxon>
        <taxon>Sar</taxon>
        <taxon>Stramenopiles</taxon>
        <taxon>Ochrophyta</taxon>
        <taxon>Bacillariophyta</taxon>
        <taxon>Coscinodiscophyceae</taxon>
        <taxon>Thalassiosirophycidae</taxon>
        <taxon>Thalassiosirales</taxon>
        <taxon>Thalassiosiraceae</taxon>
        <taxon>Thalassiosira</taxon>
    </lineage>
</organism>
<sequence>MIISFVDAGHGNENLSPTGLASLIAKRQTSGDDARCLIAPLPIEVNEDGSDQSFTATQRKTPPKKNHLRANRLALKETQKSNRKAEIEDKLQEEVRAKKKEHKKKQLYGNIKSKIVDHTTSSPKQPALSINPTNVDEDSLQLFTFALSSRSDESSSPCHIAFGRKIASRASSNSRIESAPQPTPNQLRTTNTSFQRHQSYGKVPCYITKRRAKIEEAEQERRLAEQNAPPAPGLVLMDEAERLETLRVLEENEKKERDQLRKIPFSMNAHRAARLREAIDHRLREIENAKRIFSKDKVFVAQSDD</sequence>
<reference evidence="8 9" key="2">
    <citation type="journal article" date="2008" name="Nature">
        <title>The Phaeodactylum genome reveals the evolutionary history of diatom genomes.</title>
        <authorList>
            <person name="Bowler C."/>
            <person name="Allen A.E."/>
            <person name="Badger J.H."/>
            <person name="Grimwood J."/>
            <person name="Jabbari K."/>
            <person name="Kuo A."/>
            <person name="Maheswari U."/>
            <person name="Martens C."/>
            <person name="Maumus F."/>
            <person name="Otillar R.P."/>
            <person name="Rayko E."/>
            <person name="Salamov A."/>
            <person name="Vandepoele K."/>
            <person name="Beszteri B."/>
            <person name="Gruber A."/>
            <person name="Heijde M."/>
            <person name="Katinka M."/>
            <person name="Mock T."/>
            <person name="Valentin K."/>
            <person name="Verret F."/>
            <person name="Berges J.A."/>
            <person name="Brownlee C."/>
            <person name="Cadoret J.P."/>
            <person name="Chiovitti A."/>
            <person name="Choi C.J."/>
            <person name="Coesel S."/>
            <person name="De Martino A."/>
            <person name="Detter J.C."/>
            <person name="Durkin C."/>
            <person name="Falciatore A."/>
            <person name="Fournet J."/>
            <person name="Haruta M."/>
            <person name="Huysman M.J."/>
            <person name="Jenkins B.D."/>
            <person name="Jiroutova K."/>
            <person name="Jorgensen R.E."/>
            <person name="Joubert Y."/>
            <person name="Kaplan A."/>
            <person name="Kroger N."/>
            <person name="Kroth P.G."/>
            <person name="La Roche J."/>
            <person name="Lindquist E."/>
            <person name="Lommer M."/>
            <person name="Martin-Jezequel V."/>
            <person name="Lopez P.J."/>
            <person name="Lucas S."/>
            <person name="Mangogna M."/>
            <person name="McGinnis K."/>
            <person name="Medlin L.K."/>
            <person name="Montsant A."/>
            <person name="Oudot-Le Secq M.P."/>
            <person name="Napoli C."/>
            <person name="Obornik M."/>
            <person name="Parker M.S."/>
            <person name="Petit J.L."/>
            <person name="Porcel B.M."/>
            <person name="Poulsen N."/>
            <person name="Robison M."/>
            <person name="Rychlewski L."/>
            <person name="Rynearson T.A."/>
            <person name="Schmutz J."/>
            <person name="Shapiro H."/>
            <person name="Siaut M."/>
            <person name="Stanley M."/>
            <person name="Sussman M.R."/>
            <person name="Taylor A.R."/>
            <person name="Vardi A."/>
            <person name="von Dassow P."/>
            <person name="Vyverman W."/>
            <person name="Willis A."/>
            <person name="Wyrwicz L.S."/>
            <person name="Rokhsar D.S."/>
            <person name="Weissenbach J."/>
            <person name="Armbrust E.V."/>
            <person name="Green B.R."/>
            <person name="Van de Peer Y."/>
            <person name="Grigoriev I.V."/>
        </authorList>
    </citation>
    <scope>NUCLEOTIDE SEQUENCE [LARGE SCALE GENOMIC DNA]</scope>
    <source>
        <strain evidence="8 9">CCMP1335</strain>
    </source>
</reference>
<dbReference type="OMA" id="CHIAFGR"/>
<dbReference type="InParanoid" id="B5YP57"/>
<dbReference type="RefSeq" id="XP_002295683.1">
    <property type="nucleotide sequence ID" value="XM_002295647.1"/>
</dbReference>
<dbReference type="AlphaFoldDB" id="B5YP57"/>
<keyword evidence="9" id="KW-1185">Reference proteome</keyword>
<evidence type="ECO:0000256" key="6">
    <source>
        <dbReference type="SAM" id="MobiDB-lite"/>
    </source>
</evidence>
<dbReference type="PaxDb" id="35128-Thaps6663"/>
<dbReference type="EMBL" id="CP001160">
    <property type="protein sequence ID" value="ACI64400.1"/>
    <property type="molecule type" value="Genomic_DNA"/>
</dbReference>
<evidence type="ECO:0000256" key="5">
    <source>
        <dbReference type="ARBA" id="ARBA00023273"/>
    </source>
</evidence>
<protein>
    <recommendedName>
        <fullName evidence="7">Enkurin domain-containing protein</fullName>
    </recommendedName>
</protein>
<name>B5YP57_THAPS</name>
<keyword evidence="3" id="KW-0963">Cytoplasm</keyword>
<feature type="domain" description="Enkurin" evidence="7">
    <location>
        <begin position="209"/>
        <end position="301"/>
    </location>
</feature>
<evidence type="ECO:0000256" key="2">
    <source>
        <dbReference type="ARBA" id="ARBA00004245"/>
    </source>
</evidence>
<evidence type="ECO:0000256" key="3">
    <source>
        <dbReference type="ARBA" id="ARBA00022490"/>
    </source>
</evidence>
<dbReference type="PROSITE" id="PS51665">
    <property type="entry name" value="ENKURIN"/>
    <property type="match status" value="1"/>
</dbReference>
<dbReference type="GeneID" id="7446602"/>
<dbReference type="KEGG" id="tps:THAPS_6663"/>
<evidence type="ECO:0000256" key="4">
    <source>
        <dbReference type="ARBA" id="ARBA00023212"/>
    </source>
</evidence>
<accession>B5YP57</accession>
<dbReference type="Proteomes" id="UP000001449">
    <property type="component" value="Chromosome 7"/>
</dbReference>
<dbReference type="PANTHER" id="PTHR21490:SF2">
    <property type="entry name" value="ENKURIN DOMAIN-CONTAINING PROTEIN 1"/>
    <property type="match status" value="1"/>
</dbReference>
<reference evidence="8 9" key="1">
    <citation type="journal article" date="2004" name="Science">
        <title>The genome of the diatom Thalassiosira pseudonana: ecology, evolution, and metabolism.</title>
        <authorList>
            <person name="Armbrust E.V."/>
            <person name="Berges J.A."/>
            <person name="Bowler C."/>
            <person name="Green B.R."/>
            <person name="Martinez D."/>
            <person name="Putnam N.H."/>
            <person name="Zhou S."/>
            <person name="Allen A.E."/>
            <person name="Apt K.E."/>
            <person name="Bechner M."/>
            <person name="Brzezinski M.A."/>
            <person name="Chaal B.K."/>
            <person name="Chiovitti A."/>
            <person name="Davis A.K."/>
            <person name="Demarest M.S."/>
            <person name="Detter J.C."/>
            <person name="Glavina T."/>
            <person name="Goodstein D."/>
            <person name="Hadi M.Z."/>
            <person name="Hellsten U."/>
            <person name="Hildebrand M."/>
            <person name="Jenkins B.D."/>
            <person name="Jurka J."/>
            <person name="Kapitonov V.V."/>
            <person name="Kroger N."/>
            <person name="Lau W.W."/>
            <person name="Lane T.W."/>
            <person name="Larimer F.W."/>
            <person name="Lippmeier J.C."/>
            <person name="Lucas S."/>
            <person name="Medina M."/>
            <person name="Montsant A."/>
            <person name="Obornik M."/>
            <person name="Parker M.S."/>
            <person name="Palenik B."/>
            <person name="Pazour G.J."/>
            <person name="Richardson P.M."/>
            <person name="Rynearson T.A."/>
            <person name="Saito M.A."/>
            <person name="Schwartz D.C."/>
            <person name="Thamatrakoln K."/>
            <person name="Valentin K."/>
            <person name="Vardi A."/>
            <person name="Wilkerson F.P."/>
            <person name="Rokhsar D.S."/>
        </authorList>
    </citation>
    <scope>NUCLEOTIDE SEQUENCE [LARGE SCALE GENOMIC DNA]</scope>
    <source>
        <strain evidence="8 9">CCMP1335</strain>
    </source>
</reference>
<dbReference type="HOGENOM" id="CLU_913634_0_0_1"/>